<name>A0ABQ4KVD2_SIMTE</name>
<keyword evidence="4" id="KW-0813">Transport</keyword>
<evidence type="ECO:0000256" key="9">
    <source>
        <dbReference type="ARBA" id="ARBA00022989"/>
    </source>
</evidence>
<evidence type="ECO:0000313" key="16">
    <source>
        <dbReference type="EMBL" id="GIN95961.1"/>
    </source>
</evidence>
<evidence type="ECO:0000256" key="3">
    <source>
        <dbReference type="ARBA" id="ARBA00007520"/>
    </source>
</evidence>
<proteinExistence type="inferred from homology"/>
<evidence type="ECO:0000256" key="1">
    <source>
        <dbReference type="ARBA" id="ARBA00003279"/>
    </source>
</evidence>
<evidence type="ECO:0000256" key="8">
    <source>
        <dbReference type="ARBA" id="ARBA00022781"/>
    </source>
</evidence>
<evidence type="ECO:0000313" key="17">
    <source>
        <dbReference type="Proteomes" id="UP000680670"/>
    </source>
</evidence>
<evidence type="ECO:0000256" key="12">
    <source>
        <dbReference type="ARBA" id="ARBA00023251"/>
    </source>
</evidence>
<reference evidence="16 17" key="1">
    <citation type="submission" date="2021-03" db="EMBL/GenBank/DDBJ databases">
        <title>Antimicrobial resistance genes in bacteria isolated from Japanese honey, and their potential for conferring macrolide and lincosamide resistance in the American foulbrood pathogen Paenibacillus larvae.</title>
        <authorList>
            <person name="Okamoto M."/>
            <person name="Kumagai M."/>
            <person name="Kanamori H."/>
            <person name="Takamatsu D."/>
        </authorList>
    </citation>
    <scope>NUCLEOTIDE SEQUENCE [LARGE SCALE GENOMIC DNA]</scope>
    <source>
        <strain evidence="16 17">J6TS1</strain>
    </source>
</reference>
<feature type="domain" description="Major facilitator superfamily (MFS) profile" evidence="15">
    <location>
        <begin position="19"/>
        <end position="460"/>
    </location>
</feature>
<gene>
    <name evidence="16" type="primary">tetL_1</name>
    <name evidence="16" type="ORF">J6TS1_18310</name>
</gene>
<feature type="transmembrane region" description="Helical" evidence="14">
    <location>
        <begin position="299"/>
        <end position="316"/>
    </location>
</feature>
<comment type="function">
    <text evidence="1">Resistance to tetracycline by an active tetracycline efflux. This is an energy-dependent process that decreases the accumulation of the antibiotic in whole cells. This protein functions as a metal-tetracycline/H(+) antiporter.</text>
</comment>
<evidence type="ECO:0000256" key="7">
    <source>
        <dbReference type="ARBA" id="ARBA00022692"/>
    </source>
</evidence>
<dbReference type="CDD" id="cd17321">
    <property type="entry name" value="MFS_MMR_MDR_like"/>
    <property type="match status" value="1"/>
</dbReference>
<accession>A0ABQ4KVD2</accession>
<dbReference type="PRINTS" id="PR01036">
    <property type="entry name" value="TCRTETB"/>
</dbReference>
<feature type="transmembrane region" description="Helical" evidence="14">
    <location>
        <begin position="109"/>
        <end position="132"/>
    </location>
</feature>
<feature type="transmembrane region" description="Helical" evidence="14">
    <location>
        <begin position="352"/>
        <end position="369"/>
    </location>
</feature>
<keyword evidence="6" id="KW-1003">Cell membrane</keyword>
<dbReference type="PANTHER" id="PTHR23501:SF188">
    <property type="entry name" value="TETRACYCLINE RESISTANCE PROTEIN"/>
    <property type="match status" value="1"/>
</dbReference>
<comment type="similarity">
    <text evidence="3">Belongs to the major facilitator superfamily. TCR/Tet family.</text>
</comment>
<evidence type="ECO:0000256" key="6">
    <source>
        <dbReference type="ARBA" id="ARBA00022475"/>
    </source>
</evidence>
<comment type="caution">
    <text evidence="16">The sequence shown here is derived from an EMBL/GenBank/DDBJ whole genome shotgun (WGS) entry which is preliminary data.</text>
</comment>
<dbReference type="PROSITE" id="PS50850">
    <property type="entry name" value="MFS"/>
    <property type="match status" value="1"/>
</dbReference>
<feature type="transmembrane region" description="Helical" evidence="14">
    <location>
        <begin position="169"/>
        <end position="192"/>
    </location>
</feature>
<feature type="transmembrane region" description="Helical" evidence="14">
    <location>
        <begin position="85"/>
        <end position="103"/>
    </location>
</feature>
<dbReference type="Gene3D" id="1.20.1720.10">
    <property type="entry name" value="Multidrug resistance protein D"/>
    <property type="match status" value="1"/>
</dbReference>
<feature type="transmembrane region" description="Helical" evidence="14">
    <location>
        <begin position="229"/>
        <end position="245"/>
    </location>
</feature>
<feature type="transmembrane region" description="Helical" evidence="14">
    <location>
        <begin position="144"/>
        <end position="163"/>
    </location>
</feature>
<feature type="transmembrane region" description="Helical" evidence="14">
    <location>
        <begin position="432"/>
        <end position="457"/>
    </location>
</feature>
<organism evidence="16 17">
    <name type="scientific">Siminovitchia terrae</name>
    <name type="common">Bacillus terrae</name>
    <dbReference type="NCBI Taxonomy" id="1914933"/>
    <lineage>
        <taxon>Bacteria</taxon>
        <taxon>Bacillati</taxon>
        <taxon>Bacillota</taxon>
        <taxon>Bacilli</taxon>
        <taxon>Bacillales</taxon>
        <taxon>Bacillaceae</taxon>
        <taxon>Siminovitchia</taxon>
    </lineage>
</organism>
<dbReference type="Proteomes" id="UP000680670">
    <property type="component" value="Unassembled WGS sequence"/>
</dbReference>
<feature type="transmembrane region" description="Helical" evidence="14">
    <location>
        <begin position="55"/>
        <end position="73"/>
    </location>
</feature>
<dbReference type="Gene3D" id="1.20.1250.20">
    <property type="entry name" value="MFS general substrate transporter like domains"/>
    <property type="match status" value="1"/>
</dbReference>
<feature type="transmembrane region" description="Helical" evidence="14">
    <location>
        <begin position="328"/>
        <end position="346"/>
    </location>
</feature>
<dbReference type="InterPro" id="IPR036259">
    <property type="entry name" value="MFS_trans_sf"/>
</dbReference>
<dbReference type="InterPro" id="IPR011701">
    <property type="entry name" value="MFS"/>
</dbReference>
<dbReference type="PANTHER" id="PTHR23501">
    <property type="entry name" value="MAJOR FACILITATOR SUPERFAMILY"/>
    <property type="match status" value="1"/>
</dbReference>
<feature type="transmembrane region" description="Helical" evidence="14">
    <location>
        <begin position="21"/>
        <end position="43"/>
    </location>
</feature>
<protein>
    <recommendedName>
        <fullName evidence="13">Tetracycline resistance protein</fullName>
    </recommendedName>
</protein>
<evidence type="ECO:0000256" key="5">
    <source>
        <dbReference type="ARBA" id="ARBA00022449"/>
    </source>
</evidence>
<evidence type="ECO:0000256" key="10">
    <source>
        <dbReference type="ARBA" id="ARBA00023065"/>
    </source>
</evidence>
<feature type="transmembrane region" description="Helical" evidence="14">
    <location>
        <begin position="257"/>
        <end position="287"/>
    </location>
</feature>
<dbReference type="EMBL" id="BORJ01000004">
    <property type="protein sequence ID" value="GIN95961.1"/>
    <property type="molecule type" value="Genomic_DNA"/>
</dbReference>
<keyword evidence="8" id="KW-0375">Hydrogen ion transport</keyword>
<dbReference type="SUPFAM" id="SSF103473">
    <property type="entry name" value="MFS general substrate transporter"/>
    <property type="match status" value="1"/>
</dbReference>
<comment type="subcellular location">
    <subcellularLocation>
        <location evidence="2">Cell membrane</location>
        <topology evidence="2">Multi-pass membrane protein</topology>
    </subcellularLocation>
</comment>
<sequence length="467" mass="51406">MHSHSAEQTDGSISHSGRFSALIVYVLFFAVLNESVFNVSIPQIAEEFQLLPSEVSWMITSFIVTFGIGQTIFAKLSDRYEIGSLMMFGLLIYMISGLIGFLLQQWFALVIIVRAIQGIGASAIKALTLVAVARHFSTEYRAKLFGIFISVEALAVAAGPILGGYVTSILHWSLLLLIPMFLLPAIPLLLKLPKMNQVQNHAKVDLLGAGLLSISIGLLMLFFTEWQWYYLWICLLAASAFIIRIKRVENPFVETDLFCNIPYVVLLGISFILFGIMMSMIFIIPIMLSALHQLPTDRIGIVMFPGAICSVFFGVIAGRLTARRGHRIVFYSGFLLTAMALIIFSLISDQSIWYICGSLALFYVGIAYVQTALAETITRTLPVTQVGAGMGFYGLTVGVAGAVGTAFVSSLLNAKTLLVRIIPFIQGVSAHLYSNLFLILFVLMFFVGIAYSVIFGIRKGTILKRLN</sequence>
<evidence type="ECO:0000256" key="11">
    <source>
        <dbReference type="ARBA" id="ARBA00023136"/>
    </source>
</evidence>
<feature type="transmembrane region" description="Helical" evidence="14">
    <location>
        <begin position="204"/>
        <end position="223"/>
    </location>
</feature>
<evidence type="ECO:0000259" key="15">
    <source>
        <dbReference type="PROSITE" id="PS50850"/>
    </source>
</evidence>
<keyword evidence="7 14" id="KW-0812">Transmembrane</keyword>
<feature type="transmembrane region" description="Helical" evidence="14">
    <location>
        <begin position="390"/>
        <end position="412"/>
    </location>
</feature>
<dbReference type="Pfam" id="PF07690">
    <property type="entry name" value="MFS_1"/>
    <property type="match status" value="1"/>
</dbReference>
<keyword evidence="17" id="KW-1185">Reference proteome</keyword>
<keyword evidence="9 14" id="KW-1133">Transmembrane helix</keyword>
<dbReference type="InterPro" id="IPR020846">
    <property type="entry name" value="MFS_dom"/>
</dbReference>
<keyword evidence="5" id="KW-0050">Antiport</keyword>
<evidence type="ECO:0000256" key="13">
    <source>
        <dbReference type="ARBA" id="ARBA00040630"/>
    </source>
</evidence>
<keyword evidence="11 14" id="KW-0472">Membrane</keyword>
<keyword evidence="12" id="KW-0046">Antibiotic resistance</keyword>
<evidence type="ECO:0000256" key="4">
    <source>
        <dbReference type="ARBA" id="ARBA00022448"/>
    </source>
</evidence>
<evidence type="ECO:0000256" key="14">
    <source>
        <dbReference type="SAM" id="Phobius"/>
    </source>
</evidence>
<dbReference type="RefSeq" id="WP_212953924.1">
    <property type="nucleotide sequence ID" value="NZ_BORJ01000004.1"/>
</dbReference>
<keyword evidence="10" id="KW-0406">Ion transport</keyword>
<evidence type="ECO:0000256" key="2">
    <source>
        <dbReference type="ARBA" id="ARBA00004651"/>
    </source>
</evidence>